<feature type="domain" description="Transposase IS701-like DDE" evidence="2">
    <location>
        <begin position="18"/>
        <end position="291"/>
    </location>
</feature>
<evidence type="ECO:0000259" key="2">
    <source>
        <dbReference type="Pfam" id="PF13546"/>
    </source>
</evidence>
<feature type="compositionally biased region" description="Basic residues" evidence="1">
    <location>
        <begin position="469"/>
        <end position="487"/>
    </location>
</feature>
<accession>A0A928ZUA9</accession>
<organism evidence="3 4">
    <name type="scientific">Leptolyngbya cf. ectocarpi LEGE 11479</name>
    <dbReference type="NCBI Taxonomy" id="1828722"/>
    <lineage>
        <taxon>Bacteria</taxon>
        <taxon>Bacillati</taxon>
        <taxon>Cyanobacteriota</taxon>
        <taxon>Cyanophyceae</taxon>
        <taxon>Leptolyngbyales</taxon>
        <taxon>Leptolyngbyaceae</taxon>
        <taxon>Leptolyngbya group</taxon>
        <taxon>Leptolyngbya</taxon>
    </lineage>
</organism>
<dbReference type="EMBL" id="JADEXP010000106">
    <property type="protein sequence ID" value="MBE9067591.1"/>
    <property type="molecule type" value="Genomic_DNA"/>
</dbReference>
<evidence type="ECO:0000313" key="4">
    <source>
        <dbReference type="Proteomes" id="UP000615026"/>
    </source>
</evidence>
<sequence>MTTPDLINQLVQFRKQIYASFNQRSDSVMDLLDALCANTSANSVVELSLNPLFRREHGALYGAIGALSTSRDAVTAPDQLEESPPQTRFPEAWVKAIAGVIPAPEHRDYWLFGVDVTAVSRPHAVTLKDRESVYKPTVIQGQKPITLGHNYSLMSAIPEAEVAEGRSWLVPVSVERVTSFESKTGVGQHQVERLLNDKTLPWYQDRCVLVVDSDYSHRRFLYPFSTQENRVIVTRARANRVFYRLPQTSPDQRRGHPRWYGARFDLKDDTTWGTPDQTTTFATTTTNGHGRTVTLTGWQNLLMRGSKAHPMHAHPFDLLQVQITDSTGQRVFKPQWLLVFGQSRRQLSAQQAYQSYRERFTLEHGIRFGKQHLMMTQLQTPQVTQEETWVQFSWLAYVQLWVARLLTQRLPQPWQRFLPTYKQHHITPSMVQRDFSRIIQQIGTPAAEAKPRGKSPGRSAGNTLDPRPRRPIIKRGRARRKKEKKAV</sequence>
<gene>
    <name evidence="3" type="ORF">IQ260_13080</name>
</gene>
<comment type="caution">
    <text evidence="3">The sequence shown here is derived from an EMBL/GenBank/DDBJ whole genome shotgun (WGS) entry which is preliminary data.</text>
</comment>
<dbReference type="AlphaFoldDB" id="A0A928ZUA9"/>
<dbReference type="Proteomes" id="UP000615026">
    <property type="component" value="Unassembled WGS sequence"/>
</dbReference>
<dbReference type="Pfam" id="PF13546">
    <property type="entry name" value="DDE_5"/>
    <property type="match status" value="1"/>
</dbReference>
<dbReference type="RefSeq" id="WP_193993552.1">
    <property type="nucleotide sequence ID" value="NZ_JADEXP010000106.1"/>
</dbReference>
<keyword evidence="4" id="KW-1185">Reference proteome</keyword>
<feature type="region of interest" description="Disordered" evidence="1">
    <location>
        <begin position="444"/>
        <end position="487"/>
    </location>
</feature>
<proteinExistence type="predicted"/>
<protein>
    <submittedName>
        <fullName evidence="3">Transposase</fullName>
    </submittedName>
</protein>
<name>A0A928ZUA9_LEPEC</name>
<reference evidence="3" key="1">
    <citation type="submission" date="2020-10" db="EMBL/GenBank/DDBJ databases">
        <authorList>
            <person name="Castelo-Branco R."/>
            <person name="Eusebio N."/>
            <person name="Adriana R."/>
            <person name="Vieira A."/>
            <person name="Brugerolle De Fraissinette N."/>
            <person name="Rezende De Castro R."/>
            <person name="Schneider M.P."/>
            <person name="Vasconcelos V."/>
            <person name="Leao P.N."/>
        </authorList>
    </citation>
    <scope>NUCLEOTIDE SEQUENCE</scope>
    <source>
        <strain evidence="3">LEGE 11479</strain>
    </source>
</reference>
<evidence type="ECO:0000256" key="1">
    <source>
        <dbReference type="SAM" id="MobiDB-lite"/>
    </source>
</evidence>
<evidence type="ECO:0000313" key="3">
    <source>
        <dbReference type="EMBL" id="MBE9067591.1"/>
    </source>
</evidence>
<dbReference type="NCBIfam" id="NF041680">
    <property type="entry name" value="transp_NF041680"/>
    <property type="match status" value="1"/>
</dbReference>
<dbReference type="InterPro" id="IPR038721">
    <property type="entry name" value="IS701-like_DDE_dom"/>
</dbReference>